<dbReference type="InterPro" id="IPR009776">
    <property type="entry name" value="Spore_0_M"/>
</dbReference>
<evidence type="ECO:0000313" key="2">
    <source>
        <dbReference type="Proteomes" id="UP001219956"/>
    </source>
</evidence>
<gene>
    <name evidence="1" type="ORF">PQU95_01090</name>
</gene>
<dbReference type="PANTHER" id="PTHR40053">
    <property type="entry name" value="SPORULATION-CONTROL PROTEIN SPO0M"/>
    <property type="match status" value="1"/>
</dbReference>
<proteinExistence type="predicted"/>
<comment type="caution">
    <text evidence="1">The sequence shown here is derived from an EMBL/GenBank/DDBJ whole genome shotgun (WGS) entry which is preliminary data.</text>
</comment>
<keyword evidence="2" id="KW-1185">Reference proteome</keyword>
<dbReference type="EMBL" id="JAQQLF010000001">
    <property type="protein sequence ID" value="MDC7715816.1"/>
    <property type="molecule type" value="Genomic_DNA"/>
</dbReference>
<protein>
    <submittedName>
        <fullName evidence="1">Sporulation protein</fullName>
    </submittedName>
</protein>
<organism evidence="1 2">
    <name type="scientific">Vogesella aquatica</name>
    <dbReference type="NCBI Taxonomy" id="2984206"/>
    <lineage>
        <taxon>Bacteria</taxon>
        <taxon>Pseudomonadati</taxon>
        <taxon>Pseudomonadota</taxon>
        <taxon>Betaproteobacteria</taxon>
        <taxon>Neisseriales</taxon>
        <taxon>Chromobacteriaceae</taxon>
        <taxon>Vogesella</taxon>
    </lineage>
</organism>
<dbReference type="Pfam" id="PF07070">
    <property type="entry name" value="Spo0M"/>
    <property type="match status" value="1"/>
</dbReference>
<reference evidence="1 2" key="1">
    <citation type="submission" date="2023-01" db="EMBL/GenBank/DDBJ databases">
        <title>Novel species of the genus Vogesella isolated from rivers.</title>
        <authorList>
            <person name="Lu H."/>
        </authorList>
    </citation>
    <scope>NUCLEOTIDE SEQUENCE [LARGE SCALE GENOMIC DNA]</scope>
    <source>
        <strain evidence="1 2">DC21W</strain>
    </source>
</reference>
<sequence>MFKKLLASIGVGGAKVDTQLDNPRLRPGDMLTGRVVVQGGNADQDIDKIELVLMVEAEQESGDHEVRGALPLGSILVSQRFTVKAGETRQFPFQLQLPAETPINALAHYGRPLAVWIHTDLAIASAVDASDRDLLEVHPTAQVAALLAAFEQLGWGLYSTDVEVGTARIGNVASTLGCYQEMELKPRGGNFRIQEIELTFLPWGNETHVLIEVDSRFGGDFYRSLAMGPDFAGRNWADELRRQLPL</sequence>
<accession>A0ABT5ITB7</accession>
<dbReference type="Proteomes" id="UP001219956">
    <property type="component" value="Unassembled WGS sequence"/>
</dbReference>
<dbReference type="PANTHER" id="PTHR40053:SF1">
    <property type="entry name" value="SPORULATION-CONTROL PROTEIN SPO0M"/>
    <property type="match status" value="1"/>
</dbReference>
<evidence type="ECO:0000313" key="1">
    <source>
        <dbReference type="EMBL" id="MDC7715816.1"/>
    </source>
</evidence>
<name>A0ABT5ITB7_9NEIS</name>
<dbReference type="RefSeq" id="WP_272750297.1">
    <property type="nucleotide sequence ID" value="NZ_JAQQLF010000001.1"/>
</dbReference>